<gene>
    <name evidence="1" type="ORF">KIN34_09880</name>
</gene>
<sequence>MRTSPGVDALAPGTRLVHIGAPKTGTTSVQGSFAAVRARLPELGVLYPGTETKHKRETDQLFDGGGAALDRLRAELADHPDHRVVVSAEKLSTQLLPQVQAVHELVGEQAHVVLTLRSIGDFLTSLWQQRIKNGEVRDLDEWLQDRLRRIDEYNFLRRDDGLDVASRWAQVFGADRVTVVVLERSSPGRLFEVFEALCALPEGTLDVAELNRGLTWREAQVVRALNVLAARGEADADAVRSFVHLGAVSGLTLDWVPDRDEPKPRLPAWAASAVEAEGERLADAVTASGVRVVGDLAELSRVRVGENAAVTSVPAGAVAAAAHGMLRRTATMVQRRRGSGAA</sequence>
<evidence type="ECO:0008006" key="3">
    <source>
        <dbReference type="Google" id="ProtNLM"/>
    </source>
</evidence>
<comment type="caution">
    <text evidence="1">The sequence shown here is derived from an EMBL/GenBank/DDBJ whole genome shotgun (WGS) entry which is preliminary data.</text>
</comment>
<organism evidence="1 2">
    <name type="scientific">Cellulomonas fulva</name>
    <dbReference type="NCBI Taxonomy" id="2835530"/>
    <lineage>
        <taxon>Bacteria</taxon>
        <taxon>Bacillati</taxon>
        <taxon>Actinomycetota</taxon>
        <taxon>Actinomycetes</taxon>
        <taxon>Micrococcales</taxon>
        <taxon>Cellulomonadaceae</taxon>
        <taxon>Cellulomonas</taxon>
    </lineage>
</organism>
<evidence type="ECO:0000313" key="1">
    <source>
        <dbReference type="EMBL" id="MBT0994595.1"/>
    </source>
</evidence>
<dbReference type="EMBL" id="JAHBOH010000001">
    <property type="protein sequence ID" value="MBT0994595.1"/>
    <property type="molecule type" value="Genomic_DNA"/>
</dbReference>
<dbReference type="Gene3D" id="3.40.50.300">
    <property type="entry name" value="P-loop containing nucleotide triphosphate hydrolases"/>
    <property type="match status" value="1"/>
</dbReference>
<name>A0ABS5TZR1_9CELL</name>
<dbReference type="RefSeq" id="WP_214349851.1">
    <property type="nucleotide sequence ID" value="NZ_JAHBOH010000001.1"/>
</dbReference>
<proteinExistence type="predicted"/>
<protein>
    <recommendedName>
        <fullName evidence="3">Sulfotransferase family protein</fullName>
    </recommendedName>
</protein>
<dbReference type="Proteomes" id="UP000722125">
    <property type="component" value="Unassembled WGS sequence"/>
</dbReference>
<evidence type="ECO:0000313" key="2">
    <source>
        <dbReference type="Proteomes" id="UP000722125"/>
    </source>
</evidence>
<dbReference type="InterPro" id="IPR027417">
    <property type="entry name" value="P-loop_NTPase"/>
</dbReference>
<keyword evidence="2" id="KW-1185">Reference proteome</keyword>
<reference evidence="1 2" key="1">
    <citation type="submission" date="2021-05" db="EMBL/GenBank/DDBJ databases">
        <title>Description of Cellulomonas sp. DKR-3 sp. nov.</title>
        <authorList>
            <person name="Dahal R.H."/>
            <person name="Chaudhary D.K."/>
        </authorList>
    </citation>
    <scope>NUCLEOTIDE SEQUENCE [LARGE SCALE GENOMIC DNA]</scope>
    <source>
        <strain evidence="1 2">DKR-3</strain>
    </source>
</reference>
<dbReference type="SUPFAM" id="SSF52540">
    <property type="entry name" value="P-loop containing nucleoside triphosphate hydrolases"/>
    <property type="match status" value="1"/>
</dbReference>
<accession>A0ABS5TZR1</accession>